<proteinExistence type="predicted"/>
<keyword evidence="1" id="KW-0378">Hydrolase</keyword>
<evidence type="ECO:0000313" key="2">
    <source>
        <dbReference type="Proteomes" id="UP000814140"/>
    </source>
</evidence>
<organism evidence="1 2">
    <name type="scientific">Artomyces pyxidatus</name>
    <dbReference type="NCBI Taxonomy" id="48021"/>
    <lineage>
        <taxon>Eukaryota</taxon>
        <taxon>Fungi</taxon>
        <taxon>Dikarya</taxon>
        <taxon>Basidiomycota</taxon>
        <taxon>Agaricomycotina</taxon>
        <taxon>Agaricomycetes</taxon>
        <taxon>Russulales</taxon>
        <taxon>Auriscalpiaceae</taxon>
        <taxon>Artomyces</taxon>
    </lineage>
</organism>
<gene>
    <name evidence="1" type="ORF">BV25DRAFT_1990169</name>
</gene>
<sequence>MSILASRCGQRIFGGHTRPYATTTLSDALFANARAAGFLAAAVTVASIPTFQGIPEVIVTGRANAGKSTLLNAIVGRRDLMLSSSKPGRTKSLNFFRVGPDPGKLILVDAPGYGSRGRPEWGQLFTHYLQTRKELRRVYILFNAKHGLNEADRLMLGDLDAQCQLTGGSRWTLQAIVTKADTISPRDLSILLPKLRKEIFDVAPTCLPPIVTASLKHPLFGVSEVRSSVAEACGLQKLGALGRV</sequence>
<dbReference type="Proteomes" id="UP000814140">
    <property type="component" value="Unassembled WGS sequence"/>
</dbReference>
<reference evidence="1" key="1">
    <citation type="submission" date="2021-03" db="EMBL/GenBank/DDBJ databases">
        <authorList>
            <consortium name="DOE Joint Genome Institute"/>
            <person name="Ahrendt S."/>
            <person name="Looney B.P."/>
            <person name="Miyauchi S."/>
            <person name="Morin E."/>
            <person name="Drula E."/>
            <person name="Courty P.E."/>
            <person name="Chicoki N."/>
            <person name="Fauchery L."/>
            <person name="Kohler A."/>
            <person name="Kuo A."/>
            <person name="Labutti K."/>
            <person name="Pangilinan J."/>
            <person name="Lipzen A."/>
            <person name="Riley R."/>
            <person name="Andreopoulos W."/>
            <person name="He G."/>
            <person name="Johnson J."/>
            <person name="Barry K.W."/>
            <person name="Grigoriev I.V."/>
            <person name="Nagy L."/>
            <person name="Hibbett D."/>
            <person name="Henrissat B."/>
            <person name="Matheny P.B."/>
            <person name="Labbe J."/>
            <person name="Martin F."/>
        </authorList>
    </citation>
    <scope>NUCLEOTIDE SEQUENCE</scope>
    <source>
        <strain evidence="1">HHB10654</strain>
    </source>
</reference>
<keyword evidence="2" id="KW-1185">Reference proteome</keyword>
<dbReference type="EMBL" id="MU277200">
    <property type="protein sequence ID" value="KAI0063973.1"/>
    <property type="molecule type" value="Genomic_DNA"/>
</dbReference>
<reference evidence="1" key="2">
    <citation type="journal article" date="2022" name="New Phytol.">
        <title>Evolutionary transition to the ectomycorrhizal habit in the genomes of a hyperdiverse lineage of mushroom-forming fungi.</title>
        <authorList>
            <person name="Looney B."/>
            <person name="Miyauchi S."/>
            <person name="Morin E."/>
            <person name="Drula E."/>
            <person name="Courty P.E."/>
            <person name="Kohler A."/>
            <person name="Kuo A."/>
            <person name="LaButti K."/>
            <person name="Pangilinan J."/>
            <person name="Lipzen A."/>
            <person name="Riley R."/>
            <person name="Andreopoulos W."/>
            <person name="He G."/>
            <person name="Johnson J."/>
            <person name="Nolan M."/>
            <person name="Tritt A."/>
            <person name="Barry K.W."/>
            <person name="Grigoriev I.V."/>
            <person name="Nagy L.G."/>
            <person name="Hibbett D."/>
            <person name="Henrissat B."/>
            <person name="Matheny P.B."/>
            <person name="Labbe J."/>
            <person name="Martin F.M."/>
        </authorList>
    </citation>
    <scope>NUCLEOTIDE SEQUENCE</scope>
    <source>
        <strain evidence="1">HHB10654</strain>
    </source>
</reference>
<name>A0ACB8T5D7_9AGAM</name>
<comment type="caution">
    <text evidence="1">The sequence shown here is derived from an EMBL/GenBank/DDBJ whole genome shotgun (WGS) entry which is preliminary data.</text>
</comment>
<protein>
    <submittedName>
        <fullName evidence="1">P-loop containing nucleoside triphosphate hydrolase protein</fullName>
    </submittedName>
</protein>
<accession>A0ACB8T5D7</accession>
<evidence type="ECO:0000313" key="1">
    <source>
        <dbReference type="EMBL" id="KAI0063973.1"/>
    </source>
</evidence>